<feature type="region of interest" description="Disordered" evidence="1">
    <location>
        <begin position="119"/>
        <end position="142"/>
    </location>
</feature>
<feature type="compositionally biased region" description="Low complexity" evidence="1">
    <location>
        <begin position="205"/>
        <end position="214"/>
    </location>
</feature>
<gene>
    <name evidence="2" type="primary">TBATA</name>
</gene>
<feature type="compositionally biased region" description="Basic and acidic residues" evidence="1">
    <location>
        <begin position="12"/>
        <end position="28"/>
    </location>
</feature>
<dbReference type="InterPro" id="IPR037394">
    <property type="entry name" value="TBATA-like"/>
</dbReference>
<feature type="region of interest" description="Disordered" evidence="1">
    <location>
        <begin position="165"/>
        <end position="219"/>
    </location>
</feature>
<feature type="compositionally biased region" description="Basic and acidic residues" evidence="1">
    <location>
        <begin position="165"/>
        <end position="182"/>
    </location>
</feature>
<dbReference type="FunCoup" id="A0A286XPM4">
    <property type="interactions" value="28"/>
</dbReference>
<evidence type="ECO:0000313" key="3">
    <source>
        <dbReference type="Proteomes" id="UP000005447"/>
    </source>
</evidence>
<dbReference type="Proteomes" id="UP000005447">
    <property type="component" value="Unassembled WGS sequence"/>
</dbReference>
<organism evidence="2 3">
    <name type="scientific">Cavia porcellus</name>
    <name type="common">Guinea pig</name>
    <dbReference type="NCBI Taxonomy" id="10141"/>
    <lineage>
        <taxon>Eukaryota</taxon>
        <taxon>Metazoa</taxon>
        <taxon>Chordata</taxon>
        <taxon>Craniata</taxon>
        <taxon>Vertebrata</taxon>
        <taxon>Euteleostomi</taxon>
        <taxon>Mammalia</taxon>
        <taxon>Eutheria</taxon>
        <taxon>Euarchontoglires</taxon>
        <taxon>Glires</taxon>
        <taxon>Rodentia</taxon>
        <taxon>Hystricomorpha</taxon>
        <taxon>Caviidae</taxon>
        <taxon>Cavia</taxon>
    </lineage>
</organism>
<dbReference type="PANTHER" id="PTHR33772">
    <property type="entry name" value="THYMUS, BRAIN AND TESTES-ASSOCIATED"/>
    <property type="match status" value="1"/>
</dbReference>
<accession>A0A286XPM4</accession>
<dbReference type="Pfam" id="PF15256">
    <property type="entry name" value="SPATIAL"/>
    <property type="match status" value="1"/>
</dbReference>
<evidence type="ECO:0000313" key="2">
    <source>
        <dbReference type="Ensembl" id="ENSCPOP00000027225.1"/>
    </source>
</evidence>
<dbReference type="PANTHER" id="PTHR33772:SF3">
    <property type="entry name" value="PROTEIN TBATA"/>
    <property type="match status" value="1"/>
</dbReference>
<feature type="compositionally biased region" description="Polar residues" evidence="1">
    <location>
        <begin position="183"/>
        <end position="198"/>
    </location>
</feature>
<protein>
    <submittedName>
        <fullName evidence="2">Thymus, brain and testes associated</fullName>
    </submittedName>
</protein>
<dbReference type="GeneTree" id="ENSGT00510000048896"/>
<evidence type="ECO:0000256" key="1">
    <source>
        <dbReference type="SAM" id="MobiDB-lite"/>
    </source>
</evidence>
<feature type="region of interest" description="Disordered" evidence="1">
    <location>
        <begin position="1"/>
        <end position="32"/>
    </location>
</feature>
<reference evidence="3" key="1">
    <citation type="journal article" date="2011" name="Nature">
        <title>A high-resolution map of human evolutionary constraint using 29 mammals.</title>
        <authorList>
            <person name="Lindblad-Toh K."/>
            <person name="Garber M."/>
            <person name="Zuk O."/>
            <person name="Lin M.F."/>
            <person name="Parker B.J."/>
            <person name="Washietl S."/>
            <person name="Kheradpour P."/>
            <person name="Ernst J."/>
            <person name="Jordan G."/>
            <person name="Mauceli E."/>
            <person name="Ward L.D."/>
            <person name="Lowe C.B."/>
            <person name="Holloway A.K."/>
            <person name="Clamp M."/>
            <person name="Gnerre S."/>
            <person name="Alfoldi J."/>
            <person name="Beal K."/>
            <person name="Chang J."/>
            <person name="Clawson H."/>
            <person name="Cuff J."/>
            <person name="Di Palma F."/>
            <person name="Fitzgerald S."/>
            <person name="Flicek P."/>
            <person name="Guttman M."/>
            <person name="Hubisz M.J."/>
            <person name="Jaffe D.B."/>
            <person name="Jungreis I."/>
            <person name="Kent W.J."/>
            <person name="Kostka D."/>
            <person name="Lara M."/>
            <person name="Martins A.L."/>
            <person name="Massingham T."/>
            <person name="Moltke I."/>
            <person name="Raney B.J."/>
            <person name="Rasmussen M.D."/>
            <person name="Robinson J."/>
            <person name="Stark A."/>
            <person name="Vilella A.J."/>
            <person name="Wen J."/>
            <person name="Xie X."/>
            <person name="Zody M.C."/>
            <person name="Baldwin J."/>
            <person name="Bloom T."/>
            <person name="Chin C.W."/>
            <person name="Heiman D."/>
            <person name="Nicol R."/>
            <person name="Nusbaum C."/>
            <person name="Young S."/>
            <person name="Wilkinson J."/>
            <person name="Worley K.C."/>
            <person name="Kovar C.L."/>
            <person name="Muzny D.M."/>
            <person name="Gibbs R.A."/>
            <person name="Cree A."/>
            <person name="Dihn H.H."/>
            <person name="Fowler G."/>
            <person name="Jhangiani S."/>
            <person name="Joshi V."/>
            <person name="Lee S."/>
            <person name="Lewis L.R."/>
            <person name="Nazareth L.V."/>
            <person name="Okwuonu G."/>
            <person name="Santibanez J."/>
            <person name="Warren W.C."/>
            <person name="Mardis E.R."/>
            <person name="Weinstock G.M."/>
            <person name="Wilson R.K."/>
            <person name="Delehaunty K."/>
            <person name="Dooling D."/>
            <person name="Fronik C."/>
            <person name="Fulton L."/>
            <person name="Fulton B."/>
            <person name="Graves T."/>
            <person name="Minx P."/>
            <person name="Sodergren E."/>
            <person name="Birney E."/>
            <person name="Margulies E.H."/>
            <person name="Herrero J."/>
            <person name="Green E.D."/>
            <person name="Haussler D."/>
            <person name="Siepel A."/>
            <person name="Goldman N."/>
            <person name="Pollard K.S."/>
            <person name="Pedersen J.S."/>
            <person name="Lander E.S."/>
            <person name="Kellis M."/>
        </authorList>
    </citation>
    <scope>NUCLEOTIDE SEQUENCE [LARGE SCALE GENOMIC DNA]</scope>
    <source>
        <strain evidence="3">2N</strain>
    </source>
</reference>
<dbReference type="VEuPathDB" id="HostDB:ENSCPOG00000012696"/>
<dbReference type="Ensembl" id="ENSCPOT00000039010.1">
    <property type="protein sequence ID" value="ENSCPOP00000027225.1"/>
    <property type="gene ID" value="ENSCPOG00000012696.4"/>
</dbReference>
<dbReference type="InParanoid" id="A0A286XPM4"/>
<dbReference type="EMBL" id="AAKN02021228">
    <property type="status" value="NOT_ANNOTATED_CDS"/>
    <property type="molecule type" value="Genomic_DNA"/>
</dbReference>
<dbReference type="Bgee" id="ENSCPOG00000012696">
    <property type="expression patterns" value="Expressed in testis and 1 other cell type or tissue"/>
</dbReference>
<dbReference type="AlphaFoldDB" id="A0A286XPM4"/>
<reference evidence="2" key="2">
    <citation type="submission" date="2025-08" db="UniProtKB">
        <authorList>
            <consortium name="Ensembl"/>
        </authorList>
    </citation>
    <scope>IDENTIFICATION</scope>
    <source>
        <strain evidence="2">2N</strain>
    </source>
</reference>
<reference evidence="2" key="3">
    <citation type="submission" date="2025-09" db="UniProtKB">
        <authorList>
            <consortium name="Ensembl"/>
        </authorList>
    </citation>
    <scope>IDENTIFICATION</scope>
    <source>
        <strain evidence="2">2N</strain>
    </source>
</reference>
<dbReference type="STRING" id="10141.ENSCPOP00000027225"/>
<sequence>MATEVRTQLAEHPLKKEQDSSGHSRLQKEPAIPGNVDLEGIQEELRAPRPQIAGAYRFGHLSNHSFFSRHHPHPQRVTHIQGRARSATTWLGWNSGKPICVVRDEFSLISLPQFTPLTHSPMGMPTTSVPIGDPRSNRNPQLPSEAWKRELKKLTSRVAVFTKETELKNKEQKEEPQRDQRAKYSTKSGRLISTSTEALSHHSVRQSQRSRPSSIARGTQASLLQDQELQTLELLCQILQTDSLSAIQFWLLYAPPQEKDLALGLLQTAVPLLCIVCSQSHKKTKSPLLPKSERPVYIGKAQVLQVHFGKDPEENTSKPKAES</sequence>
<name>A0A286XPM4_CAVPO</name>
<proteinExistence type="predicted"/>
<keyword evidence="3" id="KW-1185">Reference proteome</keyword>
<dbReference type="OMA" id="VGDPQSN"/>